<name>A0A1C3X8A4_9HYPH</name>
<organism evidence="1 2">
    <name type="scientific">Rhizobium miluonense</name>
    <dbReference type="NCBI Taxonomy" id="411945"/>
    <lineage>
        <taxon>Bacteria</taxon>
        <taxon>Pseudomonadati</taxon>
        <taxon>Pseudomonadota</taxon>
        <taxon>Alphaproteobacteria</taxon>
        <taxon>Hyphomicrobiales</taxon>
        <taxon>Rhizobiaceae</taxon>
        <taxon>Rhizobium/Agrobacterium group</taxon>
        <taxon>Rhizobium</taxon>
    </lineage>
</organism>
<dbReference type="InterPro" id="IPR026487">
    <property type="entry name" value="CHP04141"/>
</dbReference>
<dbReference type="AlphaFoldDB" id="A0A1C3X8A4"/>
<dbReference type="RefSeq" id="WP_092856043.1">
    <property type="nucleotide sequence ID" value="NZ_FMAH01000064.1"/>
</dbReference>
<reference evidence="2" key="1">
    <citation type="submission" date="2016-08" db="EMBL/GenBank/DDBJ databases">
        <authorList>
            <person name="Varghese N."/>
            <person name="Submissions Spin"/>
        </authorList>
    </citation>
    <scope>NUCLEOTIDE SEQUENCE [LARGE SCALE GENOMIC DNA]</scope>
    <source>
        <strain evidence="2">HAMBI 2971</strain>
    </source>
</reference>
<dbReference type="Proteomes" id="UP000199435">
    <property type="component" value="Unassembled WGS sequence"/>
</dbReference>
<dbReference type="Pfam" id="PF19614">
    <property type="entry name" value="DUF6119"/>
    <property type="match status" value="1"/>
</dbReference>
<evidence type="ECO:0000313" key="2">
    <source>
        <dbReference type="Proteomes" id="UP000199435"/>
    </source>
</evidence>
<dbReference type="OrthoDB" id="6401683at2"/>
<dbReference type="NCBIfam" id="TIGR04141">
    <property type="entry name" value="TIGR04141 family sporadically distributed protein"/>
    <property type="match status" value="1"/>
</dbReference>
<accession>A0A1C3X8A4</accession>
<evidence type="ECO:0000313" key="1">
    <source>
        <dbReference type="EMBL" id="SCB48214.1"/>
    </source>
</evidence>
<dbReference type="EMBL" id="FMAH01000064">
    <property type="protein sequence ID" value="SCB48214.1"/>
    <property type="molecule type" value="Genomic_DNA"/>
</dbReference>
<proteinExistence type="predicted"/>
<keyword evidence="2" id="KW-1185">Reference proteome</keyword>
<gene>
    <name evidence="1" type="ORF">GA0061102_10647</name>
</gene>
<protein>
    <submittedName>
        <fullName evidence="1">Sporadically distributed protein, TIGR04141 family</fullName>
    </submittedName>
</protein>
<sequence>MAEKARPFSIYLLREGYDATNSLTADHNLEAAAADNLPAGGVIYILDADRRRPWWRSYFGIAEDIWQEFKGALLFLPVEGRCFAVCFGQVHHNLKDVAYEYDFGLRVTLNMLDPRELRSADMVEPGPARRKRTQVPISTELTYLDFDANSEIIKSLTGKVKPEFEDLFKSATGSASLKIGLKIDPEALSARCSRFLELYESDEYKTSFPNIENISPVRNPADVAPLDAKLLASIKERDGATTLTIPDIVDYKDNTCCMFGGGDRPSQIYPDISIEKFYEYIGEEALENLSLDALKRDYRLILTDTEGSPDKSYGLYRSVIFDVEPGDEESIYHLCEGAWYKVERAFATRLKTYLDAKCEPTDLGPYNHDVIKKGKRVYSEESYNSAMAAAHGGLLCLDQTDISPSGATAIEPCDIYTARPDGTARSGQRGIFYHIKISTRSSHLSHLFNQGVNSVELITHEVASREKMEAIVVGKLGEADPTDFLAPFQSSDYKIVFGIITHKDWEGASSNLPLFSKLSLMRNMQRLDFARIPSSLTFIPDHSEAKDGHMPYQSYLVEVVQNGKKNVVRVVDGQGLDTTIDIKRCPKEVSESAAGVRFELSVKVREDGYSSSHHWPFTKMQ</sequence>